<proteinExistence type="predicted"/>
<dbReference type="EMBL" id="BGZK01000080">
    <property type="protein sequence ID" value="GBP16522.1"/>
    <property type="molecule type" value="Genomic_DNA"/>
</dbReference>
<dbReference type="Proteomes" id="UP000299102">
    <property type="component" value="Unassembled WGS sequence"/>
</dbReference>
<name>A0A4C1TRA2_EUMVA</name>
<accession>A0A4C1TRA2</accession>
<dbReference type="AlphaFoldDB" id="A0A4C1TRA2"/>
<protein>
    <submittedName>
        <fullName evidence="1">Uncharacterized protein</fullName>
    </submittedName>
</protein>
<gene>
    <name evidence="1" type="ORF">EVAR_19322_1</name>
</gene>
<organism evidence="1 2">
    <name type="scientific">Eumeta variegata</name>
    <name type="common">Bagworm moth</name>
    <name type="synonym">Eumeta japonica</name>
    <dbReference type="NCBI Taxonomy" id="151549"/>
    <lineage>
        <taxon>Eukaryota</taxon>
        <taxon>Metazoa</taxon>
        <taxon>Ecdysozoa</taxon>
        <taxon>Arthropoda</taxon>
        <taxon>Hexapoda</taxon>
        <taxon>Insecta</taxon>
        <taxon>Pterygota</taxon>
        <taxon>Neoptera</taxon>
        <taxon>Endopterygota</taxon>
        <taxon>Lepidoptera</taxon>
        <taxon>Glossata</taxon>
        <taxon>Ditrysia</taxon>
        <taxon>Tineoidea</taxon>
        <taxon>Psychidae</taxon>
        <taxon>Oiketicinae</taxon>
        <taxon>Eumeta</taxon>
    </lineage>
</organism>
<dbReference type="OrthoDB" id="420046at2759"/>
<evidence type="ECO:0000313" key="1">
    <source>
        <dbReference type="EMBL" id="GBP16522.1"/>
    </source>
</evidence>
<sequence>MFVAPRHEIFCSKRLSIWLLFIWRFYFCPAVVYCDYSGSGRALHWLEEYVSRDVLPAHGTQCTALAHASAQQQLYREESRAIIRSSTCAGADDVVALGASLPRVLRALKPVRPTVFVSSRETERQLAPWRECQAEEISKKFSSFHNKAHATACALTCVPVRVALSLKPTSGALGTHRRGSGGWRVCDVFSSTRIATTTTN</sequence>
<reference evidence="1 2" key="1">
    <citation type="journal article" date="2019" name="Commun. Biol.">
        <title>The bagworm genome reveals a unique fibroin gene that provides high tensile strength.</title>
        <authorList>
            <person name="Kono N."/>
            <person name="Nakamura H."/>
            <person name="Ohtoshi R."/>
            <person name="Tomita M."/>
            <person name="Numata K."/>
            <person name="Arakawa K."/>
        </authorList>
    </citation>
    <scope>NUCLEOTIDE SEQUENCE [LARGE SCALE GENOMIC DNA]</scope>
</reference>
<comment type="caution">
    <text evidence="1">The sequence shown here is derived from an EMBL/GenBank/DDBJ whole genome shotgun (WGS) entry which is preliminary data.</text>
</comment>
<keyword evidence="2" id="KW-1185">Reference proteome</keyword>
<evidence type="ECO:0000313" key="2">
    <source>
        <dbReference type="Proteomes" id="UP000299102"/>
    </source>
</evidence>
<dbReference type="STRING" id="151549.A0A4C1TRA2"/>